<feature type="compositionally biased region" description="Low complexity" evidence="8">
    <location>
        <begin position="205"/>
        <end position="220"/>
    </location>
</feature>
<dbReference type="AlphaFoldDB" id="R7TPM3"/>
<dbReference type="PROSITE" id="PS51257">
    <property type="entry name" value="PROKAR_LIPOPROTEIN"/>
    <property type="match status" value="1"/>
</dbReference>
<keyword evidence="5" id="KW-0677">Repeat</keyword>
<feature type="region of interest" description="Disordered" evidence="8">
    <location>
        <begin position="195"/>
        <end position="258"/>
    </location>
</feature>
<accession>R7TPM3</accession>
<dbReference type="GO" id="GO:0005509">
    <property type="term" value="F:calcium ion binding"/>
    <property type="evidence" value="ECO:0007669"/>
    <property type="project" value="InterPro"/>
</dbReference>
<dbReference type="FunFam" id="2.10.25.10:FF:000005">
    <property type="entry name" value="Fibrillin 2"/>
    <property type="match status" value="1"/>
</dbReference>
<evidence type="ECO:0000256" key="5">
    <source>
        <dbReference type="ARBA" id="ARBA00022737"/>
    </source>
</evidence>
<dbReference type="OrthoDB" id="6229058at2759"/>
<keyword evidence="7" id="KW-0325">Glycoprotein</keyword>
<keyword evidence="3" id="KW-0245">EGF-like domain</keyword>
<dbReference type="HOGENOM" id="CLU_634999_0_0_1"/>
<evidence type="ECO:0000313" key="13">
    <source>
        <dbReference type="EnsemblMetazoa" id="CapteP198011"/>
    </source>
</evidence>
<gene>
    <name evidence="12" type="ORF">CAPTEDRAFT_198011</name>
</gene>
<reference evidence="13" key="3">
    <citation type="submission" date="2015-06" db="UniProtKB">
        <authorList>
            <consortium name="EnsemblMetazoa"/>
        </authorList>
    </citation>
    <scope>IDENTIFICATION</scope>
</reference>
<reference evidence="12 14" key="2">
    <citation type="journal article" date="2013" name="Nature">
        <title>Insights into bilaterian evolution from three spiralian genomes.</title>
        <authorList>
            <person name="Simakov O."/>
            <person name="Marletaz F."/>
            <person name="Cho S.J."/>
            <person name="Edsinger-Gonzales E."/>
            <person name="Havlak P."/>
            <person name="Hellsten U."/>
            <person name="Kuo D.H."/>
            <person name="Larsson T."/>
            <person name="Lv J."/>
            <person name="Arendt D."/>
            <person name="Savage R."/>
            <person name="Osoegawa K."/>
            <person name="de Jong P."/>
            <person name="Grimwood J."/>
            <person name="Chapman J.A."/>
            <person name="Shapiro H."/>
            <person name="Aerts A."/>
            <person name="Otillar R.P."/>
            <person name="Terry A.Y."/>
            <person name="Boore J.L."/>
            <person name="Grigoriev I.V."/>
            <person name="Lindberg D.R."/>
            <person name="Seaver E.C."/>
            <person name="Weisblat D.A."/>
            <person name="Putnam N.H."/>
            <person name="Rokhsar D.S."/>
        </authorList>
    </citation>
    <scope>NUCLEOTIDE SEQUENCE</scope>
    <source>
        <strain evidence="12 14">I ESC-2004</strain>
    </source>
</reference>
<dbReference type="EMBL" id="AMQN01012751">
    <property type="status" value="NOT_ANNOTATED_CDS"/>
    <property type="molecule type" value="Genomic_DNA"/>
</dbReference>
<dbReference type="SUPFAM" id="SSF57196">
    <property type="entry name" value="EGF/Laminin"/>
    <property type="match status" value="2"/>
</dbReference>
<evidence type="ECO:0000313" key="14">
    <source>
        <dbReference type="Proteomes" id="UP000014760"/>
    </source>
</evidence>
<evidence type="ECO:0000256" key="4">
    <source>
        <dbReference type="ARBA" id="ARBA00022729"/>
    </source>
</evidence>
<dbReference type="SMART" id="SM00179">
    <property type="entry name" value="EGF_CA"/>
    <property type="match status" value="2"/>
</dbReference>
<dbReference type="InterPro" id="IPR001881">
    <property type="entry name" value="EGF-like_Ca-bd_dom"/>
</dbReference>
<feature type="domain" description="EGF-like calcium-binding" evidence="11">
    <location>
        <begin position="272"/>
        <end position="312"/>
    </location>
</feature>
<evidence type="ECO:0000256" key="7">
    <source>
        <dbReference type="ARBA" id="ARBA00023180"/>
    </source>
</evidence>
<feature type="region of interest" description="Disordered" evidence="8">
    <location>
        <begin position="402"/>
        <end position="432"/>
    </location>
</feature>
<keyword evidence="2" id="KW-0964">Secreted</keyword>
<feature type="domain" description="EGF-like calcium-binding" evidence="11">
    <location>
        <begin position="313"/>
        <end position="354"/>
    </location>
</feature>
<dbReference type="InterPro" id="IPR018097">
    <property type="entry name" value="EGF_Ca-bd_CS"/>
</dbReference>
<reference evidence="14" key="1">
    <citation type="submission" date="2012-12" db="EMBL/GenBank/DDBJ databases">
        <authorList>
            <person name="Hellsten U."/>
            <person name="Grimwood J."/>
            <person name="Chapman J.A."/>
            <person name="Shapiro H."/>
            <person name="Aerts A."/>
            <person name="Otillar R.P."/>
            <person name="Terry A.Y."/>
            <person name="Boore J.L."/>
            <person name="Simakov O."/>
            <person name="Marletaz F."/>
            <person name="Cho S.-J."/>
            <person name="Edsinger-Gonzales E."/>
            <person name="Havlak P."/>
            <person name="Kuo D.-H."/>
            <person name="Larsson T."/>
            <person name="Lv J."/>
            <person name="Arendt D."/>
            <person name="Savage R."/>
            <person name="Osoegawa K."/>
            <person name="de Jong P."/>
            <person name="Lindberg D.R."/>
            <person name="Seaver E.C."/>
            <person name="Weisblat D.A."/>
            <person name="Putnam N.H."/>
            <person name="Grigoriev I.V."/>
            <person name="Rokhsar D.S."/>
        </authorList>
    </citation>
    <scope>NUCLEOTIDE SEQUENCE</scope>
    <source>
        <strain evidence="14">I ESC-2004</strain>
    </source>
</reference>
<evidence type="ECO:0000256" key="2">
    <source>
        <dbReference type="ARBA" id="ARBA00022525"/>
    </source>
</evidence>
<dbReference type="InterPro" id="IPR052080">
    <property type="entry name" value="vWF_C/EGF_Fibrillin"/>
</dbReference>
<evidence type="ECO:0000256" key="1">
    <source>
        <dbReference type="ARBA" id="ARBA00004613"/>
    </source>
</evidence>
<evidence type="ECO:0000256" key="10">
    <source>
        <dbReference type="SAM" id="SignalP"/>
    </source>
</evidence>
<dbReference type="GO" id="GO:0005576">
    <property type="term" value="C:extracellular region"/>
    <property type="evidence" value="ECO:0007669"/>
    <property type="project" value="UniProtKB-SubCell"/>
</dbReference>
<comment type="subcellular location">
    <subcellularLocation>
        <location evidence="1">Secreted</location>
    </subcellularLocation>
</comment>
<dbReference type="Pfam" id="PF01391">
    <property type="entry name" value="Collagen"/>
    <property type="match status" value="1"/>
</dbReference>
<protein>
    <recommendedName>
        <fullName evidence="11">EGF-like calcium-binding domain-containing protein</fullName>
    </recommendedName>
</protein>
<dbReference type="Pfam" id="PF07645">
    <property type="entry name" value="EGF_CA"/>
    <property type="match status" value="2"/>
</dbReference>
<dbReference type="CDD" id="cd00054">
    <property type="entry name" value="EGF_CA"/>
    <property type="match status" value="2"/>
</dbReference>
<dbReference type="STRING" id="283909.R7TPM3"/>
<keyword evidence="9" id="KW-0472">Membrane</keyword>
<dbReference type="Proteomes" id="UP000014760">
    <property type="component" value="Unassembled WGS sequence"/>
</dbReference>
<evidence type="ECO:0000256" key="8">
    <source>
        <dbReference type="SAM" id="MobiDB-lite"/>
    </source>
</evidence>
<feature type="signal peptide" evidence="10">
    <location>
        <begin position="1"/>
        <end position="25"/>
    </location>
</feature>
<keyword evidence="9" id="KW-1133">Transmembrane helix</keyword>
<keyword evidence="9" id="KW-0812">Transmembrane</keyword>
<evidence type="ECO:0000259" key="11">
    <source>
        <dbReference type="SMART" id="SM00179"/>
    </source>
</evidence>
<dbReference type="EMBL" id="KB309726">
    <property type="protein sequence ID" value="ELT93466.1"/>
    <property type="molecule type" value="Genomic_DNA"/>
</dbReference>
<dbReference type="Gene3D" id="2.10.25.10">
    <property type="entry name" value="Laminin"/>
    <property type="match status" value="2"/>
</dbReference>
<dbReference type="PANTHER" id="PTHR47333:SF4">
    <property type="entry name" value="EGF-LIKE DOMAIN-CONTAINING PROTEIN"/>
    <property type="match status" value="1"/>
</dbReference>
<evidence type="ECO:0000256" key="6">
    <source>
        <dbReference type="ARBA" id="ARBA00023157"/>
    </source>
</evidence>
<evidence type="ECO:0000256" key="3">
    <source>
        <dbReference type="ARBA" id="ARBA00022536"/>
    </source>
</evidence>
<dbReference type="PROSITE" id="PS01187">
    <property type="entry name" value="EGF_CA"/>
    <property type="match status" value="1"/>
</dbReference>
<dbReference type="InterPro" id="IPR008160">
    <property type="entry name" value="Collagen"/>
</dbReference>
<keyword evidence="6" id="KW-1015">Disulfide bond</keyword>
<evidence type="ECO:0000256" key="9">
    <source>
        <dbReference type="SAM" id="Phobius"/>
    </source>
</evidence>
<name>R7TPM3_CAPTE</name>
<keyword evidence="4 10" id="KW-0732">Signal</keyword>
<dbReference type="OMA" id="YNRDITT"/>
<feature type="transmembrane region" description="Helical" evidence="9">
    <location>
        <begin position="366"/>
        <end position="385"/>
    </location>
</feature>
<sequence>MSRVMLTCCVLVLGCLTVLFDVTEAQGDYRLSAVGTLEVWGHALRKRNQTGVSTKPRSWVDNQVVLPAGRLVAFYAYTHEVSASESPDVSFQIWQRDPSPPNFRLLYELDFTLPNTEGNVSVLVPDEVYIPEYSLLGWTFKDNISPFSFDFIEGYELYFMSIDDSDEYPVVGQPYQFAALPYPAIHSAAVEIDRRVPGGTGATGPQGPVGATGPQGPPGQNGIDGADGEKGDPGNPGPPGPAGSPGSGSQTSSGEVCDPGYQVTADGTQCEDTNECAYNNGGCVHGCTNSVGSFTCSCNAGYSISLNQLDCLDLNECEGSNAVKCKQVCINTVGSYKCLEVAWGGFRSNAATPEETESTAGVGAGYVVWMVGLSVCIVFTMTASVRRWKTDFCRRTSELPDDNMSDTTSTSSSAGSIRRKDLGHCNPQMSPA</sequence>
<feature type="chain" id="PRO_5008787229" description="EGF-like calcium-binding domain-containing protein" evidence="10">
    <location>
        <begin position="26"/>
        <end position="432"/>
    </location>
</feature>
<proteinExistence type="predicted"/>
<evidence type="ECO:0000313" key="12">
    <source>
        <dbReference type="EMBL" id="ELT93466.1"/>
    </source>
</evidence>
<organism evidence="12">
    <name type="scientific">Capitella teleta</name>
    <name type="common">Polychaete worm</name>
    <dbReference type="NCBI Taxonomy" id="283909"/>
    <lineage>
        <taxon>Eukaryota</taxon>
        <taxon>Metazoa</taxon>
        <taxon>Spiralia</taxon>
        <taxon>Lophotrochozoa</taxon>
        <taxon>Annelida</taxon>
        <taxon>Polychaeta</taxon>
        <taxon>Sedentaria</taxon>
        <taxon>Scolecida</taxon>
        <taxon>Capitellidae</taxon>
        <taxon>Capitella</taxon>
    </lineage>
</organism>
<dbReference type="EnsemblMetazoa" id="CapteT198011">
    <property type="protein sequence ID" value="CapteP198011"/>
    <property type="gene ID" value="CapteG198011"/>
</dbReference>
<dbReference type="InterPro" id="IPR049883">
    <property type="entry name" value="NOTCH1_EGF-like"/>
</dbReference>
<keyword evidence="14" id="KW-1185">Reference proteome</keyword>
<dbReference type="PANTHER" id="PTHR47333">
    <property type="entry name" value="VON WILLEBRAND FACTOR C AND EGF DOMAIN-CONTAINING PROTEIN"/>
    <property type="match status" value="1"/>
</dbReference>